<evidence type="ECO:0000313" key="1">
    <source>
        <dbReference type="EMBL" id="GAJ24774.1"/>
    </source>
</evidence>
<gene>
    <name evidence="1" type="ORF">S12H4_57877</name>
</gene>
<name>X1V4X9_9ZZZZ</name>
<protein>
    <submittedName>
        <fullName evidence="1">Uncharacterized protein</fullName>
    </submittedName>
</protein>
<dbReference type="AlphaFoldDB" id="X1V4X9"/>
<proteinExistence type="predicted"/>
<comment type="caution">
    <text evidence="1">The sequence shown here is derived from an EMBL/GenBank/DDBJ whole genome shotgun (WGS) entry which is preliminary data.</text>
</comment>
<accession>X1V4X9</accession>
<organism evidence="1">
    <name type="scientific">marine sediment metagenome</name>
    <dbReference type="NCBI Taxonomy" id="412755"/>
    <lineage>
        <taxon>unclassified sequences</taxon>
        <taxon>metagenomes</taxon>
        <taxon>ecological metagenomes</taxon>
    </lineage>
</organism>
<feature type="non-terminal residue" evidence="1">
    <location>
        <position position="1"/>
    </location>
</feature>
<dbReference type="EMBL" id="BARW01037500">
    <property type="protein sequence ID" value="GAJ24774.1"/>
    <property type="molecule type" value="Genomic_DNA"/>
</dbReference>
<reference evidence="1" key="1">
    <citation type="journal article" date="2014" name="Front. Microbiol.">
        <title>High frequency of phylogenetically diverse reductive dehalogenase-homologous genes in deep subseafloor sedimentary metagenomes.</title>
        <authorList>
            <person name="Kawai M."/>
            <person name="Futagami T."/>
            <person name="Toyoda A."/>
            <person name="Takaki Y."/>
            <person name="Nishi S."/>
            <person name="Hori S."/>
            <person name="Arai W."/>
            <person name="Tsubouchi T."/>
            <person name="Morono Y."/>
            <person name="Uchiyama I."/>
            <person name="Ito T."/>
            <person name="Fujiyama A."/>
            <person name="Inagaki F."/>
            <person name="Takami H."/>
        </authorList>
    </citation>
    <scope>NUCLEOTIDE SEQUENCE</scope>
    <source>
        <strain evidence="1">Expedition CK06-06</strain>
    </source>
</reference>
<sequence length="51" mass="5811">VLERHQLPRDVKLTLVVYGEDSAGKATVVEFRLPKVNDMRRCTAEELEQGL</sequence>